<keyword evidence="3" id="KW-1185">Reference proteome</keyword>
<feature type="compositionally biased region" description="Polar residues" evidence="1">
    <location>
        <begin position="179"/>
        <end position="188"/>
    </location>
</feature>
<feature type="non-terminal residue" evidence="2">
    <location>
        <position position="1"/>
    </location>
</feature>
<protein>
    <submittedName>
        <fullName evidence="2">Uncharacterized protein</fullName>
    </submittedName>
</protein>
<dbReference type="Proteomes" id="UP001381693">
    <property type="component" value="Unassembled WGS sequence"/>
</dbReference>
<proteinExistence type="predicted"/>
<reference evidence="2 3" key="1">
    <citation type="submission" date="2023-11" db="EMBL/GenBank/DDBJ databases">
        <title>Halocaridina rubra genome assembly.</title>
        <authorList>
            <person name="Smith C."/>
        </authorList>
    </citation>
    <scope>NUCLEOTIDE SEQUENCE [LARGE SCALE GENOMIC DNA]</scope>
    <source>
        <strain evidence="2">EP-1</strain>
        <tissue evidence="2">Whole</tissue>
    </source>
</reference>
<gene>
    <name evidence="2" type="ORF">SK128_026408</name>
</gene>
<sequence>DGVEVKEELPKKVRAEDLGSSVSASGMPPHPYAVYDPLVIPYMWRQYSQAFTPLLTRDGKNLPNPPPFFVRDSVPTQLPAYLSQGPPVLADPRRVVPLSDTQKFERHYQPNVALAPPKVRDKAARETIVYKESLPNRIQDGHSEKLSHMSFERVVDIDGVKQEGCPPTPSSPISPVDKCTSSHQNLQHQSRKICSPDTSGRHPELELSTTDSDTDSVASVNNHS</sequence>
<comment type="caution">
    <text evidence="2">The sequence shown here is derived from an EMBL/GenBank/DDBJ whole genome shotgun (WGS) entry which is preliminary data.</text>
</comment>
<feature type="region of interest" description="Disordered" evidence="1">
    <location>
        <begin position="1"/>
        <end position="27"/>
    </location>
</feature>
<evidence type="ECO:0000256" key="1">
    <source>
        <dbReference type="SAM" id="MobiDB-lite"/>
    </source>
</evidence>
<name>A0AAN9ABI3_HALRR</name>
<dbReference type="EMBL" id="JAXCGZ010008280">
    <property type="protein sequence ID" value="KAK7077782.1"/>
    <property type="molecule type" value="Genomic_DNA"/>
</dbReference>
<accession>A0AAN9ABI3</accession>
<dbReference type="AlphaFoldDB" id="A0AAN9ABI3"/>
<organism evidence="2 3">
    <name type="scientific">Halocaridina rubra</name>
    <name type="common">Hawaiian red shrimp</name>
    <dbReference type="NCBI Taxonomy" id="373956"/>
    <lineage>
        <taxon>Eukaryota</taxon>
        <taxon>Metazoa</taxon>
        <taxon>Ecdysozoa</taxon>
        <taxon>Arthropoda</taxon>
        <taxon>Crustacea</taxon>
        <taxon>Multicrustacea</taxon>
        <taxon>Malacostraca</taxon>
        <taxon>Eumalacostraca</taxon>
        <taxon>Eucarida</taxon>
        <taxon>Decapoda</taxon>
        <taxon>Pleocyemata</taxon>
        <taxon>Caridea</taxon>
        <taxon>Atyoidea</taxon>
        <taxon>Atyidae</taxon>
        <taxon>Halocaridina</taxon>
    </lineage>
</organism>
<evidence type="ECO:0000313" key="2">
    <source>
        <dbReference type="EMBL" id="KAK7077782.1"/>
    </source>
</evidence>
<feature type="region of interest" description="Disordered" evidence="1">
    <location>
        <begin position="160"/>
        <end position="224"/>
    </location>
</feature>
<feature type="compositionally biased region" description="Basic and acidic residues" evidence="1">
    <location>
        <begin position="1"/>
        <end position="17"/>
    </location>
</feature>
<evidence type="ECO:0000313" key="3">
    <source>
        <dbReference type="Proteomes" id="UP001381693"/>
    </source>
</evidence>